<dbReference type="Gene3D" id="3.30.420.10">
    <property type="entry name" value="Ribonuclease H-like superfamily/Ribonuclease H"/>
    <property type="match status" value="1"/>
</dbReference>
<dbReference type="Pfam" id="PF13358">
    <property type="entry name" value="DDE_3"/>
    <property type="match status" value="1"/>
</dbReference>
<gene>
    <name evidence="2" type="primary">Tcb1-L2</name>
    <name evidence="2" type="ORF">Hamer_G026064</name>
</gene>
<reference evidence="2" key="1">
    <citation type="journal article" date="2021" name="Sci. Adv.">
        <title>The American lobster genome reveals insights on longevity, neural, and immune adaptations.</title>
        <authorList>
            <person name="Polinski J.M."/>
            <person name="Zimin A.V."/>
            <person name="Clark K.F."/>
            <person name="Kohn A.B."/>
            <person name="Sadowski N."/>
            <person name="Timp W."/>
            <person name="Ptitsyn A."/>
            <person name="Khanna P."/>
            <person name="Romanova D.Y."/>
            <person name="Williams P."/>
            <person name="Greenwood S.J."/>
            <person name="Moroz L.L."/>
            <person name="Walt D.R."/>
            <person name="Bodnar A.G."/>
        </authorList>
    </citation>
    <scope>NUCLEOTIDE SEQUENCE</scope>
    <source>
        <strain evidence="2">GMGI-L3</strain>
    </source>
</reference>
<evidence type="ECO:0000313" key="2">
    <source>
        <dbReference type="EMBL" id="KAG7156841.1"/>
    </source>
</evidence>
<protein>
    <submittedName>
        <fullName evidence="2">Transposable element Tcb1 transposase-like 2</fullName>
    </submittedName>
</protein>
<dbReference type="InterPro" id="IPR036397">
    <property type="entry name" value="RNaseH_sf"/>
</dbReference>
<comment type="caution">
    <text evidence="2">The sequence shown here is derived from an EMBL/GenBank/DDBJ whole genome shotgun (WGS) entry which is preliminary data.</text>
</comment>
<name>A0A8J5JGN7_HOMAM</name>
<evidence type="ECO:0000259" key="1">
    <source>
        <dbReference type="Pfam" id="PF13358"/>
    </source>
</evidence>
<sequence length="126" mass="14971">MASDRDKNVLEKHLLDYCQLHQSTFFMHDGAPCHTSKSVTTWLQERTIPLLEWPGNSPDLNPIDNVWHEMKRKLSTHDTSTVYRLQEETKRMWQFEMDGEYFQILAESIPKRLQLVIKCKANMTKY</sequence>
<evidence type="ECO:0000313" key="3">
    <source>
        <dbReference type="Proteomes" id="UP000747542"/>
    </source>
</evidence>
<dbReference type="AlphaFoldDB" id="A0A8J5JGN7"/>
<dbReference type="GO" id="GO:0003676">
    <property type="term" value="F:nucleic acid binding"/>
    <property type="evidence" value="ECO:0007669"/>
    <property type="project" value="InterPro"/>
</dbReference>
<dbReference type="InterPro" id="IPR038717">
    <property type="entry name" value="Tc1-like_DDE_dom"/>
</dbReference>
<accession>A0A8J5JGN7</accession>
<organism evidence="2 3">
    <name type="scientific">Homarus americanus</name>
    <name type="common">American lobster</name>
    <dbReference type="NCBI Taxonomy" id="6706"/>
    <lineage>
        <taxon>Eukaryota</taxon>
        <taxon>Metazoa</taxon>
        <taxon>Ecdysozoa</taxon>
        <taxon>Arthropoda</taxon>
        <taxon>Crustacea</taxon>
        <taxon>Multicrustacea</taxon>
        <taxon>Malacostraca</taxon>
        <taxon>Eumalacostraca</taxon>
        <taxon>Eucarida</taxon>
        <taxon>Decapoda</taxon>
        <taxon>Pleocyemata</taxon>
        <taxon>Astacidea</taxon>
        <taxon>Nephropoidea</taxon>
        <taxon>Nephropidae</taxon>
        <taxon>Homarus</taxon>
    </lineage>
</organism>
<dbReference type="EMBL" id="JAHLQT010038574">
    <property type="protein sequence ID" value="KAG7156841.1"/>
    <property type="molecule type" value="Genomic_DNA"/>
</dbReference>
<feature type="domain" description="Tc1-like transposase DDE" evidence="1">
    <location>
        <begin position="7"/>
        <end position="78"/>
    </location>
</feature>
<keyword evidence="3" id="KW-1185">Reference proteome</keyword>
<proteinExistence type="predicted"/>
<dbReference type="Proteomes" id="UP000747542">
    <property type="component" value="Unassembled WGS sequence"/>
</dbReference>